<feature type="transmembrane region" description="Helical" evidence="14">
    <location>
        <begin position="426"/>
        <end position="450"/>
    </location>
</feature>
<sequence>MTFIDWGIVVLLIGLMTWAAWHTTRYNRSVADFLAANRCAGRYIMGVSDGIANVGAISIIMVWEMYYRAGFSVAWWALVMLVVQVIVALTGWIAYRYRQSRALTLAQLLEMRYNKSFRIFCGFVLFISGTLNFGIFPAVGAKFFQHFCGLPKDIIWQVGPMEVDAVYLSIMLALLAISLYFTFAGGQITVMITDFIQGTTFNIALCLVIVFVMWKMPWADIMDSLSNKAAGESMIHPFRSAKTEDYNYSFYLIQALIIFWTFMAWQGAQGYFAAAKNAHEARMGRVMGNWRILTQQMLVLILPIAAYTMLHNPNWADMAAGAHQELNQIGNETIRTQVTTSVGLRYLLPVGLTGALSAVLLAAFISTHDTYLHSWGSIFIQDVVLPLRGGKPLDKKTHMRWLRYAIFGVAIFIFLFSLFFSQNDTIAMYFALTGTIWLGGAGAVIVGGLYTRWGTTAGAYAAVFGAIIIAVTIFTCQRIWPDLYHTVEKGRVSYLQLDGANESELNSKYNLEGSAEFVQGGRFDGALELDGKGYLTVDDFEGIGGTDARTVSYWINVEKPGTVLSWGREGDGKQWTMSVVRRVATEAGKEIETGVVRLDVGGATVTGNLNVMDGAWHHVAAVVDENRGTTVDDLELWIDGKFQERSKIENAELAIDTAGDTPVRLGTGIDGQAAFEGMIDEVSVYNRPVTRKLPDSDKAEPEESLHFEMDILKGLEFQKVSFAGMKLTVNSQWGMLYAMVSTAILYTVVSLLTMKKKFNLDKLLHRGKYALAEDETQVTDEPVKGLGTLIGMGKDFDLKDKIVYSSITGWSVVWGIVFIAGWIHNANTEGFSESTWGKFWQFYVWLSVVLGVITTVWFTIGGIKDAKDLFRTLETKVRNDADDGSVSHADEDDEDEGEAA</sequence>
<keyword evidence="3" id="KW-0813">Transport</keyword>
<feature type="transmembrane region" description="Helical" evidence="14">
    <location>
        <begin position="843"/>
        <end position="863"/>
    </location>
</feature>
<evidence type="ECO:0000256" key="11">
    <source>
        <dbReference type="ARBA" id="ARBA00023201"/>
    </source>
</evidence>
<evidence type="ECO:0000313" key="16">
    <source>
        <dbReference type="Proteomes" id="UP000189674"/>
    </source>
</evidence>
<keyword evidence="9" id="KW-0406">Ion transport</keyword>
<feature type="transmembrane region" description="Helical" evidence="14">
    <location>
        <begin position="43"/>
        <end position="63"/>
    </location>
</feature>
<dbReference type="STRING" id="1936003.STSP2_01315"/>
<dbReference type="InterPro" id="IPR013320">
    <property type="entry name" value="ConA-like_dom_sf"/>
</dbReference>
<keyword evidence="7 14" id="KW-1133">Transmembrane helix</keyword>
<evidence type="ECO:0000256" key="10">
    <source>
        <dbReference type="ARBA" id="ARBA00023136"/>
    </source>
</evidence>
<evidence type="ECO:0000256" key="8">
    <source>
        <dbReference type="ARBA" id="ARBA00023053"/>
    </source>
</evidence>
<dbReference type="AlphaFoldDB" id="A0A1U9NKP3"/>
<evidence type="ECO:0000256" key="7">
    <source>
        <dbReference type="ARBA" id="ARBA00022989"/>
    </source>
</evidence>
<dbReference type="InterPro" id="IPR001734">
    <property type="entry name" value="Na/solute_symporter"/>
</dbReference>
<dbReference type="GO" id="GO:0005886">
    <property type="term" value="C:plasma membrane"/>
    <property type="evidence" value="ECO:0007669"/>
    <property type="project" value="UniProtKB-SubCell"/>
</dbReference>
<dbReference type="GO" id="GO:0015293">
    <property type="term" value="F:symporter activity"/>
    <property type="evidence" value="ECO:0007669"/>
    <property type="project" value="UniProtKB-KW"/>
</dbReference>
<organism evidence="15 16">
    <name type="scientific">Anaerohalosphaera lusitana</name>
    <dbReference type="NCBI Taxonomy" id="1936003"/>
    <lineage>
        <taxon>Bacteria</taxon>
        <taxon>Pseudomonadati</taxon>
        <taxon>Planctomycetota</taxon>
        <taxon>Phycisphaerae</taxon>
        <taxon>Sedimentisphaerales</taxon>
        <taxon>Anaerohalosphaeraceae</taxon>
        <taxon>Anaerohalosphaera</taxon>
    </lineage>
</organism>
<comment type="subcellular location">
    <subcellularLocation>
        <location evidence="1">Cell membrane</location>
        <topology evidence="1">Multi-pass membrane protein</topology>
    </subcellularLocation>
</comment>
<keyword evidence="10 14" id="KW-0472">Membrane</keyword>
<evidence type="ECO:0000313" key="15">
    <source>
        <dbReference type="EMBL" id="AQT68160.1"/>
    </source>
</evidence>
<dbReference type="PANTHER" id="PTHR48086:SF3">
    <property type="entry name" value="SODIUM_PROLINE SYMPORTER"/>
    <property type="match status" value="1"/>
</dbReference>
<feature type="transmembrane region" description="Helical" evidence="14">
    <location>
        <begin position="802"/>
        <end position="823"/>
    </location>
</feature>
<evidence type="ECO:0000256" key="6">
    <source>
        <dbReference type="ARBA" id="ARBA00022847"/>
    </source>
</evidence>
<proteinExistence type="inferred from homology"/>
<evidence type="ECO:0000256" key="12">
    <source>
        <dbReference type="ARBA" id="ARBA00033708"/>
    </source>
</evidence>
<feature type="compositionally biased region" description="Acidic residues" evidence="13">
    <location>
        <begin position="890"/>
        <end position="900"/>
    </location>
</feature>
<dbReference type="KEGG" id="alus:STSP2_01315"/>
<feature type="transmembrane region" description="Helical" evidence="14">
    <location>
        <begin position="346"/>
        <end position="365"/>
    </location>
</feature>
<evidence type="ECO:0000256" key="4">
    <source>
        <dbReference type="ARBA" id="ARBA00022475"/>
    </source>
</evidence>
<dbReference type="RefSeq" id="WP_146660915.1">
    <property type="nucleotide sequence ID" value="NZ_CP019791.1"/>
</dbReference>
<evidence type="ECO:0000256" key="1">
    <source>
        <dbReference type="ARBA" id="ARBA00004651"/>
    </source>
</evidence>
<dbReference type="Gene3D" id="2.60.120.200">
    <property type="match status" value="1"/>
</dbReference>
<evidence type="ECO:0000256" key="9">
    <source>
        <dbReference type="ARBA" id="ARBA00023065"/>
    </source>
</evidence>
<feature type="transmembrane region" description="Helical" evidence="14">
    <location>
        <begin position="75"/>
        <end position="95"/>
    </location>
</feature>
<dbReference type="InterPro" id="IPR050277">
    <property type="entry name" value="Sodium:Solute_Symporter"/>
</dbReference>
<feature type="region of interest" description="Disordered" evidence="13">
    <location>
        <begin position="881"/>
        <end position="900"/>
    </location>
</feature>
<feature type="transmembrane region" description="Helical" evidence="14">
    <location>
        <begin position="248"/>
        <end position="268"/>
    </location>
</feature>
<keyword evidence="4" id="KW-1003">Cell membrane</keyword>
<evidence type="ECO:0000256" key="14">
    <source>
        <dbReference type="SAM" id="Phobius"/>
    </source>
</evidence>
<gene>
    <name evidence="15" type="ORF">STSP2_01315</name>
</gene>
<dbReference type="Proteomes" id="UP000189674">
    <property type="component" value="Chromosome"/>
</dbReference>
<dbReference type="GO" id="GO:0006814">
    <property type="term" value="P:sodium ion transport"/>
    <property type="evidence" value="ECO:0007669"/>
    <property type="project" value="UniProtKB-KW"/>
</dbReference>
<feature type="transmembrane region" description="Helical" evidence="14">
    <location>
        <begin position="195"/>
        <end position="214"/>
    </location>
</feature>
<feature type="transmembrane region" description="Helical" evidence="14">
    <location>
        <begin position="401"/>
        <end position="420"/>
    </location>
</feature>
<keyword evidence="11" id="KW-0739">Sodium transport</keyword>
<comment type="catalytic activity">
    <reaction evidence="12">
        <text>L-proline(in) + Na(+)(in) = L-proline(out) + Na(+)(out)</text>
        <dbReference type="Rhea" id="RHEA:28967"/>
        <dbReference type="ChEBI" id="CHEBI:29101"/>
        <dbReference type="ChEBI" id="CHEBI:60039"/>
    </reaction>
</comment>
<evidence type="ECO:0000256" key="5">
    <source>
        <dbReference type="ARBA" id="ARBA00022692"/>
    </source>
</evidence>
<keyword evidence="6" id="KW-0769">Symport</keyword>
<dbReference type="InterPro" id="IPR038377">
    <property type="entry name" value="Na/Glc_symporter_sf"/>
</dbReference>
<feature type="transmembrane region" description="Helical" evidence="14">
    <location>
        <begin position="457"/>
        <end position="480"/>
    </location>
</feature>
<protein>
    <submittedName>
        <fullName evidence="15">Putative transporter</fullName>
    </submittedName>
</protein>
<evidence type="ECO:0000256" key="2">
    <source>
        <dbReference type="ARBA" id="ARBA00006434"/>
    </source>
</evidence>
<reference evidence="16" key="1">
    <citation type="submission" date="2017-02" db="EMBL/GenBank/DDBJ databases">
        <title>Comparative genomics and description of representatives of a novel lineage of planctomycetes thriving in anoxic sediments.</title>
        <authorList>
            <person name="Spring S."/>
            <person name="Bunk B."/>
            <person name="Sproer C."/>
        </authorList>
    </citation>
    <scope>NUCLEOTIDE SEQUENCE [LARGE SCALE GENOMIC DNA]</scope>
    <source>
        <strain evidence="16">ST-NAGAB-D1</strain>
    </source>
</reference>
<dbReference type="EMBL" id="CP019791">
    <property type="protein sequence ID" value="AQT68160.1"/>
    <property type="molecule type" value="Genomic_DNA"/>
</dbReference>
<dbReference type="OrthoDB" id="9815743at2"/>
<feature type="transmembrane region" description="Helical" evidence="14">
    <location>
        <begin position="116"/>
        <end position="136"/>
    </location>
</feature>
<comment type="similarity">
    <text evidence="2">Belongs to the sodium:solute symporter (SSF) (TC 2.A.21) family.</text>
</comment>
<dbReference type="Gene3D" id="1.20.1730.10">
    <property type="entry name" value="Sodium/glucose cotransporter"/>
    <property type="match status" value="1"/>
</dbReference>
<feature type="transmembrane region" description="Helical" evidence="14">
    <location>
        <begin position="289"/>
        <end position="310"/>
    </location>
</feature>
<feature type="transmembrane region" description="Helical" evidence="14">
    <location>
        <begin position="165"/>
        <end position="183"/>
    </location>
</feature>
<dbReference type="PANTHER" id="PTHR48086">
    <property type="entry name" value="SODIUM/PROLINE SYMPORTER-RELATED"/>
    <property type="match status" value="1"/>
</dbReference>
<keyword evidence="5 14" id="KW-0812">Transmembrane</keyword>
<dbReference type="PROSITE" id="PS50283">
    <property type="entry name" value="NA_SOLUT_SYMP_3"/>
    <property type="match status" value="1"/>
</dbReference>
<evidence type="ECO:0000256" key="13">
    <source>
        <dbReference type="SAM" id="MobiDB-lite"/>
    </source>
</evidence>
<keyword evidence="8" id="KW-0915">Sodium</keyword>
<feature type="transmembrane region" description="Helical" evidence="14">
    <location>
        <begin position="733"/>
        <end position="754"/>
    </location>
</feature>
<dbReference type="SUPFAM" id="SSF49899">
    <property type="entry name" value="Concanavalin A-like lectins/glucanases"/>
    <property type="match status" value="1"/>
</dbReference>
<feature type="transmembrane region" description="Helical" evidence="14">
    <location>
        <begin position="6"/>
        <end position="23"/>
    </location>
</feature>
<keyword evidence="16" id="KW-1185">Reference proteome</keyword>
<dbReference type="Pfam" id="PF13385">
    <property type="entry name" value="Laminin_G_3"/>
    <property type="match status" value="1"/>
</dbReference>
<evidence type="ECO:0000256" key="3">
    <source>
        <dbReference type="ARBA" id="ARBA00022448"/>
    </source>
</evidence>
<accession>A0A1U9NKP3</accession>
<dbReference type="Pfam" id="PF00474">
    <property type="entry name" value="SSF"/>
    <property type="match status" value="1"/>
</dbReference>
<name>A0A1U9NKP3_9BACT</name>